<dbReference type="EMBL" id="CAJNOQ010009527">
    <property type="protein sequence ID" value="CAF1227381.1"/>
    <property type="molecule type" value="Genomic_DNA"/>
</dbReference>
<reference evidence="1" key="1">
    <citation type="submission" date="2021-02" db="EMBL/GenBank/DDBJ databases">
        <authorList>
            <person name="Nowell W R."/>
        </authorList>
    </citation>
    <scope>NUCLEOTIDE SEQUENCE</scope>
</reference>
<keyword evidence="3" id="KW-1185">Reference proteome</keyword>
<comment type="caution">
    <text evidence="1">The sequence shown here is derived from an EMBL/GenBank/DDBJ whole genome shotgun (WGS) entry which is preliminary data.</text>
</comment>
<name>A0A814YCB8_9BILA</name>
<evidence type="ECO:0000313" key="1">
    <source>
        <dbReference type="EMBL" id="CAF1227381.1"/>
    </source>
</evidence>
<dbReference type="Gene3D" id="2.60.120.260">
    <property type="entry name" value="Galactose-binding domain-like"/>
    <property type="match status" value="1"/>
</dbReference>
<dbReference type="EMBL" id="CAJOBC010009534">
    <property type="protein sequence ID" value="CAF3990341.1"/>
    <property type="molecule type" value="Genomic_DNA"/>
</dbReference>
<evidence type="ECO:0000313" key="3">
    <source>
        <dbReference type="Proteomes" id="UP000663829"/>
    </source>
</evidence>
<dbReference type="Proteomes" id="UP000681722">
    <property type="component" value="Unassembled WGS sequence"/>
</dbReference>
<dbReference type="AlphaFoldDB" id="A0A814YCB8"/>
<gene>
    <name evidence="1" type="ORF">GPM918_LOCUS24997</name>
    <name evidence="2" type="ORF">SRO942_LOCUS25007</name>
</gene>
<protein>
    <submittedName>
        <fullName evidence="1">Uncharacterized protein</fullName>
    </submittedName>
</protein>
<evidence type="ECO:0000313" key="2">
    <source>
        <dbReference type="EMBL" id="CAF3990341.1"/>
    </source>
</evidence>
<proteinExistence type="predicted"/>
<organism evidence="1 3">
    <name type="scientific">Didymodactylos carnosus</name>
    <dbReference type="NCBI Taxonomy" id="1234261"/>
    <lineage>
        <taxon>Eukaryota</taxon>
        <taxon>Metazoa</taxon>
        <taxon>Spiralia</taxon>
        <taxon>Gnathifera</taxon>
        <taxon>Rotifera</taxon>
        <taxon>Eurotatoria</taxon>
        <taxon>Bdelloidea</taxon>
        <taxon>Philodinida</taxon>
        <taxon>Philodinidae</taxon>
        <taxon>Didymodactylos</taxon>
    </lineage>
</organism>
<accession>A0A814YCB8</accession>
<sequence>MRLYLPYKYYSCNHTAASSNTSLIFAFRNDISEWDLDDVSVIGLSGNVIINGGFETTLAPWKYSNPFNAGGLSGIGNMNSHTGTNYYSAAAYGAVDYLIQSFSTVTGLLYNISFYLYEQSATGSSSSDVCSVNVTVI</sequence>
<dbReference type="Proteomes" id="UP000663829">
    <property type="component" value="Unassembled WGS sequence"/>
</dbReference>